<dbReference type="EMBL" id="CM047905">
    <property type="protein sequence ID" value="KAJ0088413.1"/>
    <property type="molecule type" value="Genomic_DNA"/>
</dbReference>
<evidence type="ECO:0000313" key="2">
    <source>
        <dbReference type="Proteomes" id="UP001164250"/>
    </source>
</evidence>
<comment type="caution">
    <text evidence="1">The sequence shown here is derived from an EMBL/GenBank/DDBJ whole genome shotgun (WGS) entry which is preliminary data.</text>
</comment>
<evidence type="ECO:0000313" key="1">
    <source>
        <dbReference type="EMBL" id="KAJ0088413.1"/>
    </source>
</evidence>
<proteinExistence type="predicted"/>
<organism evidence="1 2">
    <name type="scientific">Pistacia atlantica</name>
    <dbReference type="NCBI Taxonomy" id="434234"/>
    <lineage>
        <taxon>Eukaryota</taxon>
        <taxon>Viridiplantae</taxon>
        <taxon>Streptophyta</taxon>
        <taxon>Embryophyta</taxon>
        <taxon>Tracheophyta</taxon>
        <taxon>Spermatophyta</taxon>
        <taxon>Magnoliopsida</taxon>
        <taxon>eudicotyledons</taxon>
        <taxon>Gunneridae</taxon>
        <taxon>Pentapetalae</taxon>
        <taxon>rosids</taxon>
        <taxon>malvids</taxon>
        <taxon>Sapindales</taxon>
        <taxon>Anacardiaceae</taxon>
        <taxon>Pistacia</taxon>
    </lineage>
</organism>
<gene>
    <name evidence="1" type="ORF">Patl1_32814</name>
</gene>
<reference evidence="2" key="1">
    <citation type="journal article" date="2023" name="G3 (Bethesda)">
        <title>Genome assembly and association tests identify interacting loci associated with vigor, precocity, and sex in interspecific pistachio rootstocks.</title>
        <authorList>
            <person name="Palmer W."/>
            <person name="Jacygrad E."/>
            <person name="Sagayaradj S."/>
            <person name="Cavanaugh K."/>
            <person name="Han R."/>
            <person name="Bertier L."/>
            <person name="Beede B."/>
            <person name="Kafkas S."/>
            <person name="Golino D."/>
            <person name="Preece J."/>
            <person name="Michelmore R."/>
        </authorList>
    </citation>
    <scope>NUCLEOTIDE SEQUENCE [LARGE SCALE GENOMIC DNA]</scope>
</reference>
<protein>
    <submittedName>
        <fullName evidence="1">Uncharacterized protein</fullName>
    </submittedName>
</protein>
<sequence length="229" mass="25782">MDILSRTHMTDAKPVATLLPTSSSSLTLHCGSTFSDPTEFQAVLRSLQHLLLTRLDIAFAVDKLSQFMHRPTTEHWDLVKQLLRYLCGTINDGLQLFKEFRLSLHAFSDAVWLGNLEDFSSTSAYIVYLGRNAISCEPEYRSVATTTVELNWVSFLLDDLHVHLSTSHVVYCDNVGATQLCSNLVFHSRMKHVAIDFHFIFDQVQGGSLWIAHVSFVDQLADALTKPLP</sequence>
<dbReference type="Proteomes" id="UP001164250">
    <property type="component" value="Chromosome 9"/>
</dbReference>
<name>A0ACC1AP60_9ROSI</name>
<accession>A0ACC1AP60</accession>
<keyword evidence="2" id="KW-1185">Reference proteome</keyword>